<reference evidence="2" key="2">
    <citation type="submission" date="2021-08" db="EMBL/GenBank/DDBJ databases">
        <authorList>
            <person name="Tani A."/>
            <person name="Ola A."/>
            <person name="Ogura Y."/>
            <person name="Katsura K."/>
            <person name="Hayashi T."/>
        </authorList>
    </citation>
    <scope>NUCLEOTIDE SEQUENCE</scope>
    <source>
        <strain evidence="2">NBRC 15686</strain>
    </source>
</reference>
<proteinExistence type="predicted"/>
<comment type="caution">
    <text evidence="2">The sequence shown here is derived from an EMBL/GenBank/DDBJ whole genome shotgun (WGS) entry which is preliminary data.</text>
</comment>
<organism evidence="2 3">
    <name type="scientific">Methylorubrum aminovorans</name>
    <dbReference type="NCBI Taxonomy" id="269069"/>
    <lineage>
        <taxon>Bacteria</taxon>
        <taxon>Pseudomonadati</taxon>
        <taxon>Pseudomonadota</taxon>
        <taxon>Alphaproteobacteria</taxon>
        <taxon>Hyphomicrobiales</taxon>
        <taxon>Methylobacteriaceae</taxon>
        <taxon>Methylorubrum</taxon>
    </lineage>
</organism>
<keyword evidence="1" id="KW-0812">Transmembrane</keyword>
<protein>
    <submittedName>
        <fullName evidence="2">Uncharacterized protein</fullName>
    </submittedName>
</protein>
<accession>A0ABQ4ULT7</accession>
<evidence type="ECO:0000313" key="3">
    <source>
        <dbReference type="Proteomes" id="UP001055039"/>
    </source>
</evidence>
<gene>
    <name evidence="2" type="ORF">LNAOJCKE_5219</name>
</gene>
<keyword evidence="1" id="KW-1133">Transmembrane helix</keyword>
<keyword evidence="3" id="KW-1185">Reference proteome</keyword>
<dbReference type="Proteomes" id="UP001055039">
    <property type="component" value="Unassembled WGS sequence"/>
</dbReference>
<dbReference type="RefSeq" id="WP_238228862.1">
    <property type="nucleotide sequence ID" value="NZ_BAAADH010000018.1"/>
</dbReference>
<dbReference type="EMBL" id="BPRC01000039">
    <property type="protein sequence ID" value="GJE67983.1"/>
    <property type="molecule type" value="Genomic_DNA"/>
</dbReference>
<evidence type="ECO:0000256" key="1">
    <source>
        <dbReference type="SAM" id="Phobius"/>
    </source>
</evidence>
<reference evidence="2" key="1">
    <citation type="journal article" date="2021" name="Front. Microbiol.">
        <title>Comprehensive Comparative Genomics and Phenotyping of Methylobacterium Species.</title>
        <authorList>
            <person name="Alessa O."/>
            <person name="Ogura Y."/>
            <person name="Fujitani Y."/>
            <person name="Takami H."/>
            <person name="Hayashi T."/>
            <person name="Sahin N."/>
            <person name="Tani A."/>
        </authorList>
    </citation>
    <scope>NUCLEOTIDE SEQUENCE</scope>
    <source>
        <strain evidence="2">NBRC 15686</strain>
    </source>
</reference>
<keyword evidence="1" id="KW-0472">Membrane</keyword>
<sequence length="67" mass="6975">MSRPLAAMACVLAFAAPLGLAWLQAWPLLTTRPLPTNLDIDAALLATLIILCSVVLTALMSAGIRSA</sequence>
<evidence type="ECO:0000313" key="2">
    <source>
        <dbReference type="EMBL" id="GJE67983.1"/>
    </source>
</evidence>
<name>A0ABQ4ULT7_9HYPH</name>
<feature type="transmembrane region" description="Helical" evidence="1">
    <location>
        <begin position="45"/>
        <end position="64"/>
    </location>
</feature>